<evidence type="ECO:0000313" key="1">
    <source>
        <dbReference type="EMBL" id="CAB4137050.1"/>
    </source>
</evidence>
<accession>A0A6J5LW03</accession>
<dbReference type="Gene3D" id="3.30.420.240">
    <property type="match status" value="1"/>
</dbReference>
<dbReference type="SUPFAM" id="SSF52540">
    <property type="entry name" value="P-loop containing nucleoside triphosphate hydrolases"/>
    <property type="match status" value="1"/>
</dbReference>
<dbReference type="Gene3D" id="3.40.50.300">
    <property type="entry name" value="P-loop containing nucleotide triphosphate hydrolases"/>
    <property type="match status" value="1"/>
</dbReference>
<dbReference type="Pfam" id="PF03237">
    <property type="entry name" value="Terminase_6N"/>
    <property type="match status" value="1"/>
</dbReference>
<dbReference type="InterPro" id="IPR027417">
    <property type="entry name" value="P-loop_NTPase"/>
</dbReference>
<reference evidence="1" key="1">
    <citation type="submission" date="2020-04" db="EMBL/GenBank/DDBJ databases">
        <authorList>
            <person name="Chiriac C."/>
            <person name="Salcher M."/>
            <person name="Ghai R."/>
            <person name="Kavagutti S V."/>
        </authorList>
    </citation>
    <scope>NUCLEOTIDE SEQUENCE</scope>
</reference>
<gene>
    <name evidence="1" type="ORF">UFOVP316_11</name>
</gene>
<dbReference type="EMBL" id="LR796329">
    <property type="protein sequence ID" value="CAB4137050.1"/>
    <property type="molecule type" value="Genomic_DNA"/>
</dbReference>
<proteinExistence type="predicted"/>
<name>A0A6J5LW03_9CAUD</name>
<sequence>MIIEVPEPHINQEPILDSEARFVVLMCGRRFGKSELSQIKLITKAIQGEQIAYITPTYKLAKQFYEKLSASLPYQSKDLKIYFPNGGMVEFFTGERLDNLRGRKFHGVIVDEASFISDLEDGWLNSIRPTLTDYKGWALFLSTPRGKNFFYSLFMKGGEPNWESYKFTTFDNPYIDKDEVEEARRQLPAPVFEQEYMANPMENAANPFGSQNIRDCIRPMTSEPVCFGIDLAKSYDWSVIIGLDAGGNVAYFDRFQKDWHSTKQVIKSLPRKPILLDSTGVGDPIFEELQREGLMVEGLKFTQNSKQQLMVGLQNAIHQKAISYPSGVIVDELEIFEYQFTASGVKYSAPSGFNDDAVVSLALAWSMYSSRIGRGTYSFL</sequence>
<protein>
    <submittedName>
        <fullName evidence="1">Terminase-like family</fullName>
    </submittedName>
</protein>
<organism evidence="1">
    <name type="scientific">uncultured Caudovirales phage</name>
    <dbReference type="NCBI Taxonomy" id="2100421"/>
    <lineage>
        <taxon>Viruses</taxon>
        <taxon>Duplodnaviria</taxon>
        <taxon>Heunggongvirae</taxon>
        <taxon>Uroviricota</taxon>
        <taxon>Caudoviricetes</taxon>
        <taxon>Peduoviridae</taxon>
        <taxon>Maltschvirus</taxon>
        <taxon>Maltschvirus maltsch</taxon>
    </lineage>
</organism>